<organism evidence="1 2">
    <name type="scientific">Ancylostoma ceylanicum</name>
    <dbReference type="NCBI Taxonomy" id="53326"/>
    <lineage>
        <taxon>Eukaryota</taxon>
        <taxon>Metazoa</taxon>
        <taxon>Ecdysozoa</taxon>
        <taxon>Nematoda</taxon>
        <taxon>Chromadorea</taxon>
        <taxon>Rhabditida</taxon>
        <taxon>Rhabditina</taxon>
        <taxon>Rhabditomorpha</taxon>
        <taxon>Strongyloidea</taxon>
        <taxon>Ancylostomatidae</taxon>
        <taxon>Ancylostomatinae</taxon>
        <taxon>Ancylostoma</taxon>
    </lineage>
</organism>
<evidence type="ECO:0000313" key="1">
    <source>
        <dbReference type="EMBL" id="EYC26871.1"/>
    </source>
</evidence>
<reference evidence="2" key="1">
    <citation type="journal article" date="2015" name="Nat. Genet.">
        <title>The genome and transcriptome of the zoonotic hookworm Ancylostoma ceylanicum identify infection-specific gene families.</title>
        <authorList>
            <person name="Schwarz E.M."/>
            <person name="Hu Y."/>
            <person name="Antoshechkin I."/>
            <person name="Miller M.M."/>
            <person name="Sternberg P.W."/>
            <person name="Aroian R.V."/>
        </authorList>
    </citation>
    <scope>NUCLEOTIDE SEQUENCE</scope>
    <source>
        <strain evidence="2">HY135</strain>
    </source>
</reference>
<comment type="caution">
    <text evidence="1">The sequence shown here is derived from an EMBL/GenBank/DDBJ whole genome shotgun (WGS) entry which is preliminary data.</text>
</comment>
<name>A0A016VHT8_9BILA</name>
<sequence>MFTGCRKKVIYRELSLLVFFGSICFASLCYAAKLSGLPSLHQLQRDATRVERRLRPYMPSSGTDRTPTYSAFRLYLQVKQKKEECNVKLEIDDWR</sequence>
<proteinExistence type="predicted"/>
<dbReference type="AlphaFoldDB" id="A0A016VHT8"/>
<keyword evidence="2" id="KW-1185">Reference proteome</keyword>
<accession>A0A016VHT8</accession>
<evidence type="ECO:0000313" key="2">
    <source>
        <dbReference type="Proteomes" id="UP000024635"/>
    </source>
</evidence>
<dbReference type="EMBL" id="JARK01001345">
    <property type="protein sequence ID" value="EYC26871.1"/>
    <property type="molecule type" value="Genomic_DNA"/>
</dbReference>
<dbReference type="Proteomes" id="UP000024635">
    <property type="component" value="Unassembled WGS sequence"/>
</dbReference>
<gene>
    <name evidence="1" type="primary">Acey_s0009.g399</name>
    <name evidence="1" type="ORF">Y032_0009g399</name>
</gene>
<protein>
    <submittedName>
        <fullName evidence="1">Uncharacterized protein</fullName>
    </submittedName>
</protein>